<keyword evidence="9" id="KW-0472">Membrane</keyword>
<feature type="region of interest" description="Disordered" evidence="8">
    <location>
        <begin position="499"/>
        <end position="598"/>
    </location>
</feature>
<keyword evidence="13" id="KW-1185">Reference proteome</keyword>
<keyword evidence="9" id="KW-1133">Transmembrane helix</keyword>
<evidence type="ECO:0000256" key="3">
    <source>
        <dbReference type="ARBA" id="ARBA00022525"/>
    </source>
</evidence>
<dbReference type="RefSeq" id="WP_097350083.1">
    <property type="nucleotide sequence ID" value="NZ_NYPG01000002.1"/>
</dbReference>
<dbReference type="Pfam" id="PF22122">
    <property type="entry name" value="InlK_D2"/>
    <property type="match status" value="1"/>
</dbReference>
<evidence type="ECO:0000259" key="11">
    <source>
        <dbReference type="PROSITE" id="PS50847"/>
    </source>
</evidence>
<comment type="subcellular location">
    <subcellularLocation>
        <location evidence="1">Secreted</location>
        <location evidence="1">Cell wall</location>
        <topology evidence="1">Peptidoglycan-anchor</topology>
    </subcellularLocation>
</comment>
<keyword evidence="4" id="KW-0433">Leucine-rich repeat</keyword>
<evidence type="ECO:0000256" key="9">
    <source>
        <dbReference type="SAM" id="Phobius"/>
    </source>
</evidence>
<feature type="compositionally biased region" description="Polar residues" evidence="8">
    <location>
        <begin position="549"/>
        <end position="575"/>
    </location>
</feature>
<feature type="compositionally biased region" description="Basic and acidic residues" evidence="8">
    <location>
        <begin position="503"/>
        <end position="539"/>
    </location>
</feature>
<dbReference type="NCBIfam" id="TIGR01167">
    <property type="entry name" value="LPXTG_anchor"/>
    <property type="match status" value="1"/>
</dbReference>
<accession>A0ABX4IFU2</accession>
<keyword evidence="2" id="KW-0134">Cell wall</keyword>
<dbReference type="Pfam" id="PF18981">
    <property type="entry name" value="InlK_D3"/>
    <property type="match status" value="2"/>
</dbReference>
<evidence type="ECO:0000313" key="12">
    <source>
        <dbReference type="EMBL" id="PDK42163.1"/>
    </source>
</evidence>
<evidence type="ECO:0000256" key="5">
    <source>
        <dbReference type="ARBA" id="ARBA00022729"/>
    </source>
</evidence>
<comment type="caution">
    <text evidence="12">The sequence shown here is derived from an EMBL/GenBank/DDBJ whole genome shotgun (WGS) entry which is preliminary data.</text>
</comment>
<dbReference type="InterPro" id="IPR044056">
    <property type="entry name" value="InlI_Ig-like"/>
</dbReference>
<dbReference type="Proteomes" id="UP000219632">
    <property type="component" value="Unassembled WGS sequence"/>
</dbReference>
<dbReference type="PANTHER" id="PTHR46652">
    <property type="entry name" value="LEUCINE-RICH REPEAT AND IQ DOMAIN-CONTAINING PROTEIN 1-RELATED"/>
    <property type="match status" value="1"/>
</dbReference>
<keyword evidence="3" id="KW-0964">Secreted</keyword>
<dbReference type="PROSITE" id="PS50847">
    <property type="entry name" value="GRAM_POS_ANCHORING"/>
    <property type="match status" value="1"/>
</dbReference>
<dbReference type="InterPro" id="IPR035986">
    <property type="entry name" value="PKD_dom_sf"/>
</dbReference>
<keyword evidence="7" id="KW-0572">Peptidoglycan-anchor</keyword>
<keyword evidence="5 10" id="KW-0732">Signal</keyword>
<evidence type="ECO:0000256" key="6">
    <source>
        <dbReference type="ARBA" id="ARBA00022737"/>
    </source>
</evidence>
<dbReference type="Gene3D" id="2.60.40.3890">
    <property type="match status" value="1"/>
</dbReference>
<dbReference type="Gene3D" id="2.60.40.10">
    <property type="entry name" value="Immunoglobulins"/>
    <property type="match status" value="2"/>
</dbReference>
<evidence type="ECO:0000256" key="8">
    <source>
        <dbReference type="SAM" id="MobiDB-lite"/>
    </source>
</evidence>
<dbReference type="SUPFAM" id="SSF49299">
    <property type="entry name" value="PKD domain"/>
    <property type="match status" value="1"/>
</dbReference>
<dbReference type="InterPro" id="IPR054360">
    <property type="entry name" value="InlK_D2"/>
</dbReference>
<reference evidence="12 13" key="1">
    <citation type="submission" date="2017-09" db="EMBL/GenBank/DDBJ databases">
        <title>Draft Genomes of 144 Listeria Monocytogenes isolates from foods.</title>
        <authorList>
            <person name="Wu C.H."/>
            <person name="Ng J."/>
            <person name="Kiang D."/>
            <person name="Chen C.-Y."/>
            <person name="Frink S."/>
            <person name="Lafrades M."/>
            <person name="Morales C."/>
            <person name="Park P."/>
            <person name="Zwick M."/>
        </authorList>
    </citation>
    <scope>NUCLEOTIDE SEQUENCE [LARGE SCALE GENOMIC DNA]</scope>
    <source>
        <strain evidence="12 13">CDPHFDLB-F14M01633.75-2</strain>
    </source>
</reference>
<dbReference type="NCBIfam" id="NF033932">
    <property type="entry name" value="LapB_rpt_80"/>
    <property type="match status" value="2"/>
</dbReference>
<dbReference type="InterPro" id="IPR019931">
    <property type="entry name" value="LPXTG_anchor"/>
</dbReference>
<keyword evidence="9" id="KW-0812">Transmembrane</keyword>
<feature type="domain" description="Gram-positive cocci surface proteins LPxTG" evidence="11">
    <location>
        <begin position="589"/>
        <end position="622"/>
    </location>
</feature>
<dbReference type="InterPro" id="IPR050836">
    <property type="entry name" value="SDS22/Internalin_LRR"/>
</dbReference>
<dbReference type="EMBL" id="NYPG01000002">
    <property type="protein sequence ID" value="PDK42163.1"/>
    <property type="molecule type" value="Genomic_DNA"/>
</dbReference>
<evidence type="ECO:0000256" key="2">
    <source>
        <dbReference type="ARBA" id="ARBA00022512"/>
    </source>
</evidence>
<dbReference type="PANTHER" id="PTHR46652:SF3">
    <property type="entry name" value="LEUCINE-RICH REPEAT-CONTAINING PROTEIN 9"/>
    <property type="match status" value="1"/>
</dbReference>
<evidence type="ECO:0000256" key="10">
    <source>
        <dbReference type="SAM" id="SignalP"/>
    </source>
</evidence>
<name>A0ABX4IFU2_LISWE</name>
<sequence>MKKVLKVFLATLCMFLMIYPSISAQAEETSTNVNIPDTNLKTYLNGLLKQASDAPITTDQMATIKSITLSGANYSDLTGLEAASNLETLSINNTSIQTLAPIKNVESLSYLSVGGDNVTDSTFVDLNALINLKSLTVNSKNVSHKVFNSFNKLPNLTYLYAQNSMKITDISALASLPALNTLFLQFDGIDDFRPLNDFESFKNGNLKALAAFGQNTGRENPRITLKSGKLDFDEANQTLFLPFSMMPKPLTSFDGTVAPFSKSNSASNTYLGFNDVALPSSRLAITDEGITVSGVTKEEFDNLTEIEYNARYDFPTGSYPTPPNMNSYVVSSGTYDQYFDISHTLDLTADENYDYNQYDAISEEQFLKDVQAKTDDGTAVQSDFNQVVKLDVPGEYTVTLNAENSAGLKADPIKVKVVVHEKPVITADPTISYKQATTTKSVDEFLTEIKSSVTGNGVITSDFDKVVDLTTPGEYTVTLNATNNRGQQADPVTVIVVVTSEENPTKPDTDDKPKPEPEDKPKPNPEEKPKAENSGKEEVFGENSEAAPQENQTEKSSALTTKEQPTQKTVSQSEKNQTESKQTKTKKALPKTGDSGLGAIPVVAVGTLFGLTALVLLRKRNS</sequence>
<evidence type="ECO:0000256" key="7">
    <source>
        <dbReference type="ARBA" id="ARBA00023088"/>
    </source>
</evidence>
<evidence type="ECO:0000256" key="1">
    <source>
        <dbReference type="ARBA" id="ARBA00004168"/>
    </source>
</evidence>
<feature type="signal peptide" evidence="10">
    <location>
        <begin position="1"/>
        <end position="26"/>
    </location>
</feature>
<protein>
    <submittedName>
        <fullName evidence="12">Cell surface protein</fullName>
    </submittedName>
</protein>
<keyword evidence="6" id="KW-0677">Repeat</keyword>
<dbReference type="InterPro" id="IPR032675">
    <property type="entry name" value="LRR_dom_sf"/>
</dbReference>
<gene>
    <name evidence="12" type="ORF">AFZ32_05375</name>
</gene>
<organism evidence="12 13">
    <name type="scientific">Listeria welshimeri</name>
    <dbReference type="NCBI Taxonomy" id="1643"/>
    <lineage>
        <taxon>Bacteria</taxon>
        <taxon>Bacillati</taxon>
        <taxon>Bacillota</taxon>
        <taxon>Bacilli</taxon>
        <taxon>Bacillales</taxon>
        <taxon>Listeriaceae</taxon>
        <taxon>Listeria</taxon>
    </lineage>
</organism>
<evidence type="ECO:0000256" key="4">
    <source>
        <dbReference type="ARBA" id="ARBA00022614"/>
    </source>
</evidence>
<evidence type="ECO:0000313" key="13">
    <source>
        <dbReference type="Proteomes" id="UP000219632"/>
    </source>
</evidence>
<feature type="transmembrane region" description="Helical" evidence="9">
    <location>
        <begin position="596"/>
        <end position="617"/>
    </location>
</feature>
<dbReference type="Gene3D" id="3.80.10.10">
    <property type="entry name" value="Ribonuclease Inhibitor"/>
    <property type="match status" value="1"/>
</dbReference>
<dbReference type="SUPFAM" id="SSF52058">
    <property type="entry name" value="L domain-like"/>
    <property type="match status" value="1"/>
</dbReference>
<proteinExistence type="predicted"/>
<dbReference type="InterPro" id="IPR013783">
    <property type="entry name" value="Ig-like_fold"/>
</dbReference>
<feature type="chain" id="PRO_5046718897" evidence="10">
    <location>
        <begin position="27"/>
        <end position="622"/>
    </location>
</feature>